<dbReference type="RefSeq" id="WP_089693967.1">
    <property type="nucleotide sequence ID" value="NZ_FNHL01000001.1"/>
</dbReference>
<protein>
    <recommendedName>
        <fullName evidence="2">UPF0146 protein SAMN04487949_0623</fullName>
    </recommendedName>
</protein>
<name>A0A1G9PZW3_9EURY</name>
<dbReference type="Proteomes" id="UP000199451">
    <property type="component" value="Unassembled WGS sequence"/>
</dbReference>
<proteinExistence type="inferred from homology"/>
<dbReference type="Pfam" id="PF03686">
    <property type="entry name" value="UPF0146"/>
    <property type="match status" value="1"/>
</dbReference>
<gene>
    <name evidence="3" type="ORF">SAMN04487949_0623</name>
</gene>
<dbReference type="InterPro" id="IPR005353">
    <property type="entry name" value="UPF0146"/>
</dbReference>
<dbReference type="AlphaFoldDB" id="A0A1G9PZW3"/>
<organism evidence="3 4">
    <name type="scientific">Halogranum gelatinilyticum</name>
    <dbReference type="NCBI Taxonomy" id="660521"/>
    <lineage>
        <taxon>Archaea</taxon>
        <taxon>Methanobacteriati</taxon>
        <taxon>Methanobacteriota</taxon>
        <taxon>Stenosarchaea group</taxon>
        <taxon>Halobacteria</taxon>
        <taxon>Halobacteriales</taxon>
        <taxon>Haloferacaceae</taxon>
    </lineage>
</organism>
<evidence type="ECO:0000313" key="4">
    <source>
        <dbReference type="Proteomes" id="UP000199451"/>
    </source>
</evidence>
<dbReference type="STRING" id="660521.SAMN04487949_0623"/>
<dbReference type="Gene3D" id="3.40.50.150">
    <property type="entry name" value="Vaccinia Virus protein VP39"/>
    <property type="match status" value="1"/>
</dbReference>
<reference evidence="4" key="1">
    <citation type="submission" date="2016-10" db="EMBL/GenBank/DDBJ databases">
        <authorList>
            <person name="Varghese N."/>
            <person name="Submissions S."/>
        </authorList>
    </citation>
    <scope>NUCLEOTIDE SEQUENCE [LARGE SCALE GENOMIC DNA]</scope>
    <source>
        <strain evidence="4">CGMCC 1.10119</strain>
    </source>
</reference>
<sequence>MNTALRDALTARLARYDSLVEVGVGRRPDVAAALAADGASVTVTDVVDVTALDGVEVPEGVRFVRDDVVAASDATDPGPLYAVDAIYALNLPAELHRPVRDVARATGADFLFTTLGYEEPDVAVRRETVGDVEIGRETVYVAV</sequence>
<keyword evidence="4" id="KW-1185">Reference proteome</keyword>
<evidence type="ECO:0000313" key="3">
    <source>
        <dbReference type="EMBL" id="SDM04348.1"/>
    </source>
</evidence>
<evidence type="ECO:0000256" key="1">
    <source>
        <dbReference type="ARBA" id="ARBA00006969"/>
    </source>
</evidence>
<dbReference type="OrthoDB" id="59816at2157"/>
<dbReference type="HAMAP" id="MF_00341">
    <property type="entry name" value="UPF0146"/>
    <property type="match status" value="1"/>
</dbReference>
<comment type="similarity">
    <text evidence="1 2">Belongs to the UPF0146 family.</text>
</comment>
<accession>A0A1G9PZW3</accession>
<dbReference type="EMBL" id="FNHL01000001">
    <property type="protein sequence ID" value="SDM04348.1"/>
    <property type="molecule type" value="Genomic_DNA"/>
</dbReference>
<evidence type="ECO:0000256" key="2">
    <source>
        <dbReference type="HAMAP-Rule" id="MF_00341"/>
    </source>
</evidence>
<dbReference type="InterPro" id="IPR029063">
    <property type="entry name" value="SAM-dependent_MTases_sf"/>
</dbReference>